<sequence>MAPSLPKDKKNKVERFRNTTNSSETTARSYLERFSWDIMRAVDEFYSNGGDDLEELEDDNSVSVATIEQWFDQYADPDEEDTITEEGVVQFCEDIGVDLEDIVVLVIAWKMEAALMGTFTKKEWTQGMKALRCDSVDSLKAQIPKLRQLIDDDRDFKPFYSFCFAFSKEAGQRSLGIEIATPMWELLLKNRYPKLTTDWLAFLNEKNPCKGVTRDTWDLLLDFFVKVQESYGNYDENEAWPVLIDDFMTWIETTGTK</sequence>
<keyword evidence="6" id="KW-1185">Reference proteome</keyword>
<keyword evidence="1" id="KW-0833">Ubl conjugation pathway</keyword>
<dbReference type="GO" id="GO:0097602">
    <property type="term" value="F:cullin family protein binding"/>
    <property type="evidence" value="ECO:0007669"/>
    <property type="project" value="TreeGrafter"/>
</dbReference>
<dbReference type="OrthoDB" id="27198at2759"/>
<dbReference type="EMBL" id="SPLM01000108">
    <property type="protein sequence ID" value="TMW60859.1"/>
    <property type="molecule type" value="Genomic_DNA"/>
</dbReference>
<organism evidence="5 6">
    <name type="scientific">Pythium oligandrum</name>
    <name type="common">Mycoparasitic fungus</name>
    <dbReference type="NCBI Taxonomy" id="41045"/>
    <lineage>
        <taxon>Eukaryota</taxon>
        <taxon>Sar</taxon>
        <taxon>Stramenopiles</taxon>
        <taxon>Oomycota</taxon>
        <taxon>Peronosporomycetes</taxon>
        <taxon>Pythiales</taxon>
        <taxon>Pythiaceae</taxon>
        <taxon>Pythium</taxon>
    </lineage>
</organism>
<accession>A0A8K1CD51</accession>
<dbReference type="GO" id="GO:0031624">
    <property type="term" value="F:ubiquitin conjugating enzyme binding"/>
    <property type="evidence" value="ECO:0007669"/>
    <property type="project" value="TreeGrafter"/>
</dbReference>
<comment type="function">
    <text evidence="2">Neddylation of cullins play an essential role in the regulation of SCF-type complexes activity.</text>
</comment>
<dbReference type="AlphaFoldDB" id="A0A8K1CD51"/>
<evidence type="ECO:0000256" key="3">
    <source>
        <dbReference type="SAM" id="MobiDB-lite"/>
    </source>
</evidence>
<evidence type="ECO:0000256" key="2">
    <source>
        <dbReference type="RuleBase" id="RU410713"/>
    </source>
</evidence>
<dbReference type="PANTHER" id="PTHR12281:SF31">
    <property type="entry name" value="DCN1-LIKE PROTEIN 3"/>
    <property type="match status" value="1"/>
</dbReference>
<dbReference type="InterPro" id="IPR042460">
    <property type="entry name" value="DCN1-like_PONY"/>
</dbReference>
<dbReference type="InterPro" id="IPR009060">
    <property type="entry name" value="UBA-like_sf"/>
</dbReference>
<feature type="region of interest" description="Disordered" evidence="3">
    <location>
        <begin position="1"/>
        <end position="21"/>
    </location>
</feature>
<dbReference type="PROSITE" id="PS51229">
    <property type="entry name" value="DCUN1"/>
    <property type="match status" value="1"/>
</dbReference>
<name>A0A8K1CD51_PYTOL</name>
<evidence type="ECO:0000256" key="1">
    <source>
        <dbReference type="ARBA" id="ARBA00022786"/>
    </source>
</evidence>
<dbReference type="Gene3D" id="1.10.8.10">
    <property type="entry name" value="DNA helicase RuvA subunit, C-terminal domain"/>
    <property type="match status" value="1"/>
</dbReference>
<reference evidence="5" key="1">
    <citation type="submission" date="2019-03" db="EMBL/GenBank/DDBJ databases">
        <title>Long read genome sequence of the mycoparasitic Pythium oligandrum ATCC 38472 isolated from sugarbeet rhizosphere.</title>
        <authorList>
            <person name="Gaulin E."/>
        </authorList>
    </citation>
    <scope>NUCLEOTIDE SEQUENCE</scope>
    <source>
        <strain evidence="5">ATCC 38472_TT</strain>
    </source>
</reference>
<dbReference type="Pfam" id="PF03556">
    <property type="entry name" value="Cullin_binding"/>
    <property type="match status" value="1"/>
</dbReference>
<dbReference type="Gene3D" id="1.10.238.200">
    <property type="entry name" value="Cullin, PONY binding domain"/>
    <property type="match status" value="1"/>
</dbReference>
<dbReference type="FunFam" id="1.10.238.10:FF:000030">
    <property type="entry name" value="DCN1-like protein"/>
    <property type="match status" value="1"/>
</dbReference>
<evidence type="ECO:0000313" key="5">
    <source>
        <dbReference type="EMBL" id="TMW60859.1"/>
    </source>
</evidence>
<feature type="compositionally biased region" description="Basic and acidic residues" evidence="3">
    <location>
        <begin position="1"/>
        <end position="17"/>
    </location>
</feature>
<dbReference type="FunFam" id="1.10.238.200:FF:000003">
    <property type="entry name" value="DCN1-like protein 3"/>
    <property type="match status" value="1"/>
</dbReference>
<dbReference type="PANTHER" id="PTHR12281">
    <property type="entry name" value="RP42 RELATED"/>
    <property type="match status" value="1"/>
</dbReference>
<proteinExistence type="predicted"/>
<dbReference type="Proteomes" id="UP000794436">
    <property type="component" value="Unassembled WGS sequence"/>
</dbReference>
<evidence type="ECO:0000313" key="6">
    <source>
        <dbReference type="Proteomes" id="UP000794436"/>
    </source>
</evidence>
<dbReference type="GO" id="GO:0045116">
    <property type="term" value="P:protein neddylation"/>
    <property type="evidence" value="ECO:0007669"/>
    <property type="project" value="TreeGrafter"/>
</dbReference>
<dbReference type="GO" id="GO:0000151">
    <property type="term" value="C:ubiquitin ligase complex"/>
    <property type="evidence" value="ECO:0007669"/>
    <property type="project" value="TreeGrafter"/>
</dbReference>
<dbReference type="Gene3D" id="1.10.238.10">
    <property type="entry name" value="EF-hand"/>
    <property type="match status" value="1"/>
</dbReference>
<dbReference type="InterPro" id="IPR014764">
    <property type="entry name" value="DCN-prot"/>
</dbReference>
<dbReference type="GO" id="GO:0032182">
    <property type="term" value="F:ubiquitin-like protein binding"/>
    <property type="evidence" value="ECO:0007669"/>
    <property type="project" value="TreeGrafter"/>
</dbReference>
<protein>
    <recommendedName>
        <fullName evidence="2">Defective in cullin neddylation protein</fullName>
    </recommendedName>
</protein>
<gene>
    <name evidence="5" type="ORF">Poli38472_000901</name>
</gene>
<dbReference type="InterPro" id="IPR005176">
    <property type="entry name" value="PONY_dom"/>
</dbReference>
<dbReference type="SUPFAM" id="SSF46934">
    <property type="entry name" value="UBA-like"/>
    <property type="match status" value="1"/>
</dbReference>
<feature type="domain" description="DCUN1" evidence="4">
    <location>
        <begin position="62"/>
        <end position="252"/>
    </location>
</feature>
<dbReference type="Pfam" id="PF14555">
    <property type="entry name" value="UBA_4"/>
    <property type="match status" value="1"/>
</dbReference>
<comment type="caution">
    <text evidence="5">The sequence shown here is derived from an EMBL/GenBank/DDBJ whole genome shotgun (WGS) entry which is preliminary data.</text>
</comment>
<dbReference type="GO" id="GO:0005886">
    <property type="term" value="C:plasma membrane"/>
    <property type="evidence" value="ECO:0007669"/>
    <property type="project" value="UniProtKB-ARBA"/>
</dbReference>
<evidence type="ECO:0000259" key="4">
    <source>
        <dbReference type="PROSITE" id="PS51229"/>
    </source>
</evidence>